<dbReference type="GO" id="GO:0005886">
    <property type="term" value="C:plasma membrane"/>
    <property type="evidence" value="ECO:0007669"/>
    <property type="project" value="UniProtKB-SubCell"/>
</dbReference>
<comment type="caution">
    <text evidence="7">The sequence shown here is derived from an EMBL/GenBank/DDBJ whole genome shotgun (WGS) entry which is preliminary data.</text>
</comment>
<keyword evidence="2" id="KW-1003">Cell membrane</keyword>
<evidence type="ECO:0000256" key="2">
    <source>
        <dbReference type="ARBA" id="ARBA00022475"/>
    </source>
</evidence>
<dbReference type="CDD" id="cd06580">
    <property type="entry name" value="TM_PBP1_transp_TpRbsC_like"/>
    <property type="match status" value="1"/>
</dbReference>
<dbReference type="PANTHER" id="PTHR43370">
    <property type="entry name" value="SUGAR ABC TRANSPORTER INTEGRAL MEMBRANE PROTEIN-RELATED"/>
    <property type="match status" value="1"/>
</dbReference>
<feature type="transmembrane region" description="Helical" evidence="6">
    <location>
        <begin position="63"/>
        <end position="85"/>
    </location>
</feature>
<evidence type="ECO:0000256" key="4">
    <source>
        <dbReference type="ARBA" id="ARBA00022989"/>
    </source>
</evidence>
<feature type="transmembrane region" description="Helical" evidence="6">
    <location>
        <begin position="92"/>
        <end position="112"/>
    </location>
</feature>
<feature type="transmembrane region" description="Helical" evidence="6">
    <location>
        <begin position="142"/>
        <end position="159"/>
    </location>
</feature>
<comment type="subcellular location">
    <subcellularLocation>
        <location evidence="1">Cell membrane</location>
        <topology evidence="1">Multi-pass membrane protein</topology>
    </subcellularLocation>
</comment>
<feature type="transmembrane region" description="Helical" evidence="6">
    <location>
        <begin position="189"/>
        <end position="208"/>
    </location>
</feature>
<feature type="transmembrane region" description="Helical" evidence="6">
    <location>
        <begin position="37"/>
        <end position="57"/>
    </location>
</feature>
<reference evidence="7" key="1">
    <citation type="journal article" date="2020" name="mSystems">
        <title>Genome- and Community-Level Interaction Insights into Carbon Utilization and Element Cycling Functions of Hydrothermarchaeota in Hydrothermal Sediment.</title>
        <authorList>
            <person name="Zhou Z."/>
            <person name="Liu Y."/>
            <person name="Xu W."/>
            <person name="Pan J."/>
            <person name="Luo Z.H."/>
            <person name="Li M."/>
        </authorList>
    </citation>
    <scope>NUCLEOTIDE SEQUENCE [LARGE SCALE GENOMIC DNA]</scope>
    <source>
        <strain evidence="7">SpSt-1116</strain>
    </source>
</reference>
<name>A0A7J3ZJC1_9CREN</name>
<dbReference type="InterPro" id="IPR001851">
    <property type="entry name" value="ABC_transp_permease"/>
</dbReference>
<evidence type="ECO:0000256" key="3">
    <source>
        <dbReference type="ARBA" id="ARBA00022692"/>
    </source>
</evidence>
<dbReference type="Pfam" id="PF02653">
    <property type="entry name" value="BPD_transp_2"/>
    <property type="match status" value="1"/>
</dbReference>
<evidence type="ECO:0000256" key="5">
    <source>
        <dbReference type="ARBA" id="ARBA00023136"/>
    </source>
</evidence>
<accession>A0A7J3ZJC1</accession>
<dbReference type="AlphaFoldDB" id="A0A7J3ZJC1"/>
<dbReference type="GO" id="GO:0022857">
    <property type="term" value="F:transmembrane transporter activity"/>
    <property type="evidence" value="ECO:0007669"/>
    <property type="project" value="InterPro"/>
</dbReference>
<protein>
    <submittedName>
        <fullName evidence="7">ABC transporter permease</fullName>
    </submittedName>
</protein>
<gene>
    <name evidence="7" type="ORF">ENM78_02005</name>
</gene>
<feature type="transmembrane region" description="Helical" evidence="6">
    <location>
        <begin position="266"/>
        <end position="285"/>
    </location>
</feature>
<sequence>MIEGVEWFVRTSIEYGTPLLLAALGEVYSERSGVLNLGLEGLMALGAAAAVAFSIATGSPWCGMVLACLLAALLALVHAIVSVILRGNQIVSGLALTIIGIGLSSIVGSNYVGLRGNPITSVIEIHALNRIPVLSGLSGLDPVAYFTMVTAIVLWLVLFKTSVGLKIRATGEDPSVVEAMGHSVRTIRFLTVVFGGAMAGLAGSYITLVLSPGWYEGIVAGRGWLALGIVIFASWSPLRALLVAYLFGGLMQLRFVLAPYLGVGGVLLKGLPYVLVIVILALLSVESMRKKIGAPESLGKPYPPG</sequence>
<keyword evidence="4 6" id="KW-1133">Transmembrane helix</keyword>
<dbReference type="PANTHER" id="PTHR43370:SF2">
    <property type="entry name" value="ABC TRANSPORTER PERMEASE PROTEIN"/>
    <property type="match status" value="1"/>
</dbReference>
<proteinExistence type="predicted"/>
<evidence type="ECO:0000256" key="6">
    <source>
        <dbReference type="SAM" id="Phobius"/>
    </source>
</evidence>
<dbReference type="EMBL" id="DRZC01000028">
    <property type="protein sequence ID" value="HHQ80226.1"/>
    <property type="molecule type" value="Genomic_DNA"/>
</dbReference>
<evidence type="ECO:0000256" key="1">
    <source>
        <dbReference type="ARBA" id="ARBA00004651"/>
    </source>
</evidence>
<keyword evidence="3 6" id="KW-0812">Transmembrane</keyword>
<keyword evidence="5 6" id="KW-0472">Membrane</keyword>
<organism evidence="7">
    <name type="scientific">Fervidicoccus fontis</name>
    <dbReference type="NCBI Taxonomy" id="683846"/>
    <lineage>
        <taxon>Archaea</taxon>
        <taxon>Thermoproteota</taxon>
        <taxon>Thermoprotei</taxon>
        <taxon>Fervidicoccales</taxon>
        <taxon>Fervidicoccaceae</taxon>
        <taxon>Fervidicoccus</taxon>
    </lineage>
</organism>
<evidence type="ECO:0000313" key="7">
    <source>
        <dbReference type="EMBL" id="HHQ80226.1"/>
    </source>
</evidence>